<dbReference type="KEGG" id="evi:Echvi_2656"/>
<proteinExistence type="predicted"/>
<feature type="domain" description="Protein FecR C-terminal" evidence="2">
    <location>
        <begin position="279"/>
        <end position="347"/>
    </location>
</feature>
<organism evidence="3 4">
    <name type="scientific">Echinicola vietnamensis (strain DSM 17526 / LMG 23754 / KMM 6221)</name>
    <dbReference type="NCBI Taxonomy" id="926556"/>
    <lineage>
        <taxon>Bacteria</taxon>
        <taxon>Pseudomonadati</taxon>
        <taxon>Bacteroidota</taxon>
        <taxon>Cytophagia</taxon>
        <taxon>Cytophagales</taxon>
        <taxon>Cyclobacteriaceae</taxon>
        <taxon>Echinicola</taxon>
    </lineage>
</organism>
<dbReference type="InterPro" id="IPR032508">
    <property type="entry name" value="FecR_C"/>
</dbReference>
<dbReference type="PIRSF" id="PIRSF018266">
    <property type="entry name" value="FecR"/>
    <property type="match status" value="1"/>
</dbReference>
<dbReference type="Gene3D" id="2.60.120.1440">
    <property type="match status" value="1"/>
</dbReference>
<dbReference type="Pfam" id="PF04773">
    <property type="entry name" value="FecR"/>
    <property type="match status" value="1"/>
</dbReference>
<evidence type="ECO:0000313" key="4">
    <source>
        <dbReference type="Proteomes" id="UP000010796"/>
    </source>
</evidence>
<gene>
    <name evidence="3" type="ordered locus">Echvi_2656</name>
</gene>
<dbReference type="Pfam" id="PF16344">
    <property type="entry name" value="FecR_C"/>
    <property type="match status" value="1"/>
</dbReference>
<accession>L0G1L5</accession>
<dbReference type="PANTHER" id="PTHR30273">
    <property type="entry name" value="PERIPLASMIC SIGNAL SENSOR AND SIGMA FACTOR ACTIVATOR FECR-RELATED"/>
    <property type="match status" value="1"/>
</dbReference>
<evidence type="ECO:0000259" key="2">
    <source>
        <dbReference type="Pfam" id="PF16344"/>
    </source>
</evidence>
<feature type="domain" description="FecR protein" evidence="1">
    <location>
        <begin position="149"/>
        <end position="236"/>
    </location>
</feature>
<sequence length="353" mass="40870">MDASNEHIPSMIMMYHQFNMEDFLNDEFFIKWVKSPDEETDHFWLKWIAEHPEKVQLIQQAKEIILMVDYKEKYFLSNKAYTDLYENIIKDTKTKESSKVNAVKWRTWHKVAAILLVLFSSVYCFKYSLEWGKDISLSEEEMIIKCNPAGQKSSFRLPDGTVVYLHGNSKLSYPPFFSDDVRKVKMEGEAYFEVKQDLDKPFIVDLGKDQIRVTGTAFNICSHKGFVSLALVEGSVTYAPENGTFEKLVPNQMLTKVPTGKVTKKQFDPLEVCGWKDKYLIFKDDSFAMMVAKLERWYGVTISAHLKLESDWSYSGTYHDKSLEYVLDGIGIASQFAYEIEGKNVTIYNPNQP</sequence>
<protein>
    <submittedName>
        <fullName evidence="3">Fe2+-dicitrate sensor, membrane component</fullName>
    </submittedName>
</protein>
<name>L0G1L5_ECHVK</name>
<dbReference type="HOGENOM" id="CLU_050192_2_1_10"/>
<dbReference type="InterPro" id="IPR012373">
    <property type="entry name" value="Ferrdict_sens_TM"/>
</dbReference>
<evidence type="ECO:0000313" key="3">
    <source>
        <dbReference type="EMBL" id="AGA78896.1"/>
    </source>
</evidence>
<dbReference type="Proteomes" id="UP000010796">
    <property type="component" value="Chromosome"/>
</dbReference>
<dbReference type="STRING" id="926556.Echvi_2656"/>
<dbReference type="EMBL" id="CP003346">
    <property type="protein sequence ID" value="AGA78896.1"/>
    <property type="molecule type" value="Genomic_DNA"/>
</dbReference>
<dbReference type="InterPro" id="IPR006860">
    <property type="entry name" value="FecR"/>
</dbReference>
<dbReference type="Gene3D" id="3.55.50.30">
    <property type="match status" value="1"/>
</dbReference>
<dbReference type="PANTHER" id="PTHR30273:SF2">
    <property type="entry name" value="PROTEIN FECR"/>
    <property type="match status" value="1"/>
</dbReference>
<dbReference type="AlphaFoldDB" id="L0G1L5"/>
<reference evidence="4" key="1">
    <citation type="submission" date="2012-02" db="EMBL/GenBank/DDBJ databases">
        <title>The complete genome of Echinicola vietnamensis DSM 17526.</title>
        <authorList>
            <person name="Lucas S."/>
            <person name="Copeland A."/>
            <person name="Lapidus A."/>
            <person name="Glavina del Rio T."/>
            <person name="Dalin E."/>
            <person name="Tice H."/>
            <person name="Bruce D."/>
            <person name="Goodwin L."/>
            <person name="Pitluck S."/>
            <person name="Peters L."/>
            <person name="Ovchinnikova G."/>
            <person name="Teshima H."/>
            <person name="Kyrpides N."/>
            <person name="Mavromatis K."/>
            <person name="Ivanova N."/>
            <person name="Brettin T."/>
            <person name="Detter J.C."/>
            <person name="Han C."/>
            <person name="Larimer F."/>
            <person name="Land M."/>
            <person name="Hauser L."/>
            <person name="Markowitz V."/>
            <person name="Cheng J.-F."/>
            <person name="Hugenholtz P."/>
            <person name="Woyke T."/>
            <person name="Wu D."/>
            <person name="Brambilla E."/>
            <person name="Klenk H.-P."/>
            <person name="Eisen J.A."/>
        </authorList>
    </citation>
    <scope>NUCLEOTIDE SEQUENCE [LARGE SCALE GENOMIC DNA]</scope>
    <source>
        <strain evidence="4">DSM 17526 / LMG 23754 / KMM 6221</strain>
    </source>
</reference>
<dbReference type="eggNOG" id="COG3712">
    <property type="taxonomic scope" value="Bacteria"/>
</dbReference>
<keyword evidence="4" id="KW-1185">Reference proteome</keyword>
<dbReference type="GO" id="GO:0016989">
    <property type="term" value="F:sigma factor antagonist activity"/>
    <property type="evidence" value="ECO:0007669"/>
    <property type="project" value="TreeGrafter"/>
</dbReference>
<evidence type="ECO:0000259" key="1">
    <source>
        <dbReference type="Pfam" id="PF04773"/>
    </source>
</evidence>